<sequence>QPAHVYKRPDRSIAGVGGRLLTSYPLPCLCMLPDRYTGPVCEVPIM</sequence>
<comment type="caution">
    <text evidence="1">The sequence shown here is derived from an EMBL/GenBank/DDBJ whole genome shotgun (WGS) entry which is preliminary data.</text>
</comment>
<keyword evidence="2" id="KW-1185">Reference proteome</keyword>
<accession>A0ABN9DTQ1</accession>
<organism evidence="1 2">
    <name type="scientific">Staurois parvus</name>
    <dbReference type="NCBI Taxonomy" id="386267"/>
    <lineage>
        <taxon>Eukaryota</taxon>
        <taxon>Metazoa</taxon>
        <taxon>Chordata</taxon>
        <taxon>Craniata</taxon>
        <taxon>Vertebrata</taxon>
        <taxon>Euteleostomi</taxon>
        <taxon>Amphibia</taxon>
        <taxon>Batrachia</taxon>
        <taxon>Anura</taxon>
        <taxon>Neobatrachia</taxon>
        <taxon>Ranoidea</taxon>
        <taxon>Ranidae</taxon>
        <taxon>Staurois</taxon>
    </lineage>
</organism>
<reference evidence="1" key="1">
    <citation type="submission" date="2023-05" db="EMBL/GenBank/DDBJ databases">
        <authorList>
            <person name="Stuckert A."/>
        </authorList>
    </citation>
    <scope>NUCLEOTIDE SEQUENCE</scope>
</reference>
<protein>
    <recommendedName>
        <fullName evidence="3">EGF-like domain-containing protein</fullName>
    </recommendedName>
</protein>
<name>A0ABN9DTQ1_9NEOB</name>
<evidence type="ECO:0000313" key="1">
    <source>
        <dbReference type="EMBL" id="CAI9575220.1"/>
    </source>
</evidence>
<dbReference type="Proteomes" id="UP001162483">
    <property type="component" value="Unassembled WGS sequence"/>
</dbReference>
<proteinExistence type="predicted"/>
<gene>
    <name evidence="1" type="ORF">SPARVUS_LOCUS8151243</name>
</gene>
<evidence type="ECO:0000313" key="2">
    <source>
        <dbReference type="Proteomes" id="UP001162483"/>
    </source>
</evidence>
<evidence type="ECO:0008006" key="3">
    <source>
        <dbReference type="Google" id="ProtNLM"/>
    </source>
</evidence>
<dbReference type="EMBL" id="CATNWA010014726">
    <property type="protein sequence ID" value="CAI9575220.1"/>
    <property type="molecule type" value="Genomic_DNA"/>
</dbReference>
<feature type="non-terminal residue" evidence="1">
    <location>
        <position position="1"/>
    </location>
</feature>